<evidence type="ECO:0000313" key="6">
    <source>
        <dbReference type="Proteomes" id="UP000005085"/>
    </source>
</evidence>
<evidence type="ECO:0000256" key="3">
    <source>
        <dbReference type="ARBA" id="ARBA00022679"/>
    </source>
</evidence>
<dbReference type="InterPro" id="IPR001091">
    <property type="entry name" value="RM_Methyltransferase"/>
</dbReference>
<dbReference type="PANTHER" id="PTHR13370">
    <property type="entry name" value="RNA METHYLASE-RELATED"/>
    <property type="match status" value="1"/>
</dbReference>
<dbReference type="EMBL" id="ACDN02000067">
    <property type="protein sequence ID" value="EEO24822.1"/>
    <property type="molecule type" value="Genomic_DNA"/>
</dbReference>
<dbReference type="GO" id="GO:0008170">
    <property type="term" value="F:N-methyltransferase activity"/>
    <property type="evidence" value="ECO:0007669"/>
    <property type="project" value="InterPro"/>
</dbReference>
<dbReference type="OrthoDB" id="9800801at2"/>
<evidence type="ECO:0000259" key="4">
    <source>
        <dbReference type="Pfam" id="PF01555"/>
    </source>
</evidence>
<evidence type="ECO:0000256" key="1">
    <source>
        <dbReference type="ARBA" id="ARBA00006594"/>
    </source>
</evidence>
<dbReference type="PANTHER" id="PTHR13370:SF16">
    <property type="entry name" value="SITE-SPECIFIC DNA-METHYLTRANSFERASE (ADENINE-SPECIFIC)"/>
    <property type="match status" value="1"/>
</dbReference>
<dbReference type="AlphaFoldDB" id="C3XIB8"/>
<comment type="caution">
    <text evidence="5">The sequence shown here is derived from an EMBL/GenBank/DDBJ whole genome shotgun (WGS) entry which is preliminary data.</text>
</comment>
<feature type="domain" description="DNA methylase N-4/N-6" evidence="4">
    <location>
        <begin position="438"/>
        <end position="730"/>
    </location>
</feature>
<dbReference type="InterPro" id="IPR002052">
    <property type="entry name" value="DNA_methylase_N6_adenine_CS"/>
</dbReference>
<dbReference type="GO" id="GO:0003677">
    <property type="term" value="F:DNA binding"/>
    <property type="evidence" value="ECO:0007669"/>
    <property type="project" value="InterPro"/>
</dbReference>
<organism evidence="5 6">
    <name type="scientific">Helicobacter bilis ATCC 43879</name>
    <dbReference type="NCBI Taxonomy" id="613026"/>
    <lineage>
        <taxon>Bacteria</taxon>
        <taxon>Pseudomonadati</taxon>
        <taxon>Campylobacterota</taxon>
        <taxon>Epsilonproteobacteria</taxon>
        <taxon>Campylobacterales</taxon>
        <taxon>Helicobacteraceae</taxon>
        <taxon>Helicobacter</taxon>
    </lineage>
</organism>
<dbReference type="Gene3D" id="3.40.50.150">
    <property type="entry name" value="Vaccinia Virus protein VP39"/>
    <property type="match status" value="1"/>
</dbReference>
<reference evidence="5 6" key="1">
    <citation type="journal article" date="2014" name="Genome Announc.">
        <title>Draft genome sequences of six enterohepatic helicobacter species isolated from humans and one from rhesus macaques.</title>
        <authorList>
            <person name="Shen Z."/>
            <person name="Sheh A."/>
            <person name="Young S.K."/>
            <person name="Abouelliel A."/>
            <person name="Ward D.V."/>
            <person name="Earl A.M."/>
            <person name="Fox J.G."/>
        </authorList>
    </citation>
    <scope>NUCLEOTIDE SEQUENCE [LARGE SCALE GENOMIC DNA]</scope>
    <source>
        <strain evidence="5 6">ATCC 43879</strain>
    </source>
</reference>
<keyword evidence="6" id="KW-1185">Reference proteome</keyword>
<dbReference type="InterPro" id="IPR002941">
    <property type="entry name" value="DNA_methylase_N4/N6"/>
</dbReference>
<dbReference type="eggNOG" id="COG2189">
    <property type="taxonomic scope" value="Bacteria"/>
</dbReference>
<dbReference type="RefSeq" id="WP_005219805.1">
    <property type="nucleotide sequence ID" value="NZ_KI392040.1"/>
</dbReference>
<dbReference type="Pfam" id="PF01555">
    <property type="entry name" value="N6_N4_Mtase"/>
    <property type="match status" value="1"/>
</dbReference>
<sequence length="893" mass="104219">MDYKKAFYSKLEECYLGAKIKAYEKAHTAQNTQSSTSNAQSGFSNLLSIKEQYFSHIKAYLDSAIPNDDFNSHDIYNKLYTFFDSYLNDTGTPFFHDTPLYKNIYAKVYTNSKDTSLFYKTKDLYYVKSDTLYTSLTLSDENELAQIYFDTSEYRQNADNTKRKLIFKLDKIEQTSTDTQDSIPTIYIKVLSQKDLFPDLNAVFKENSNELSEDFIKSLKAHKIPLDEARIKKLFTSYKKQNEVDFFIHKNARAFLQEQFDLWFYHYLYKDSEFQEWSVKSISHLQRIRNIALEIIGLIGDFEDELKAVWLKPKFVKVVNYVFSLDLILKHLALSDKAQNTTLLDSICKDKGFEKQIKEWQDLGLIDESFQAQNISEKILSDDKYKFLPLDTKHFSKEIKYKILSVFDDIESILNGELIKADNFQALNSLMPKYQNKVDLIYIDPPYNTSNNDFVYMDKFNHASWLSMIANRLELAREFLQDSGSIFISIDDNEQARLKILCDSIFSEDNFISNGIYEKVKIRKNSAQYFSESHEHILIFARNRDIWKRKLLPRKDLKGYKNPDNDPRGVWIPIPIHANHYYDADYKITKPNGVILEKPKNQSWRLSEENFKKHIKENRIWWGNGNGYPMIKRFLSEVQEGLVPRTIFYYDETGGNPAGDKALKDTFDNLKVFENPKPEGLIQQIAEIGSNENSIILDFFAGSGTSVATAQKLGRKWLGIEMGEHFYKVILPRLKKVIAGFQSGISKECDYQGGGAFRYYELESYEEALKECEYVLADFQCERKTSKIADNNTEAIYPAKDYQKAQKIIDYRKSRKLIKKLNKGETITLDMSGYRKEFDLFHTLANLQGLKIKRLFLDSKGIESCEFDNGEILNRDSIDLAKYPKLKNLIWWE</sequence>
<dbReference type="SUPFAM" id="SSF53335">
    <property type="entry name" value="S-adenosyl-L-methionine-dependent methyltransferases"/>
    <property type="match status" value="1"/>
</dbReference>
<dbReference type="PROSITE" id="PS00092">
    <property type="entry name" value="N6_MTASE"/>
    <property type="match status" value="1"/>
</dbReference>
<evidence type="ECO:0000256" key="2">
    <source>
        <dbReference type="ARBA" id="ARBA00022603"/>
    </source>
</evidence>
<dbReference type="Proteomes" id="UP000005085">
    <property type="component" value="Unassembled WGS sequence"/>
</dbReference>
<accession>C3XIB8</accession>
<name>C3XIB8_9HELI</name>
<dbReference type="PRINTS" id="PR00508">
    <property type="entry name" value="S21N4MTFRASE"/>
</dbReference>
<dbReference type="REBASE" id="94764">
    <property type="entry name" value="M.Hbi43879ORF1879P"/>
</dbReference>
<dbReference type="InterPro" id="IPR029063">
    <property type="entry name" value="SAM-dependent_MTases_sf"/>
</dbReference>
<gene>
    <name evidence="5" type="ORF">HRAG_01879</name>
</gene>
<evidence type="ECO:0000313" key="5">
    <source>
        <dbReference type="EMBL" id="EEO24822.1"/>
    </source>
</evidence>
<dbReference type="HOGENOM" id="CLU_013151_1_0_7"/>
<proteinExistence type="inferred from homology"/>
<keyword evidence="3" id="KW-0808">Transferase</keyword>
<dbReference type="GO" id="GO:0005737">
    <property type="term" value="C:cytoplasm"/>
    <property type="evidence" value="ECO:0007669"/>
    <property type="project" value="TreeGrafter"/>
</dbReference>
<comment type="similarity">
    <text evidence="1">Belongs to the N(4)/N(6)-methyltransferase family.</text>
</comment>
<keyword evidence="2" id="KW-0489">Methyltransferase</keyword>
<dbReference type="GO" id="GO:0032259">
    <property type="term" value="P:methylation"/>
    <property type="evidence" value="ECO:0007669"/>
    <property type="project" value="UniProtKB-KW"/>
</dbReference>
<protein>
    <recommendedName>
        <fullName evidence="4">DNA methylase N-4/N-6 domain-containing protein</fullName>
    </recommendedName>
</protein>